<protein>
    <submittedName>
        <fullName evidence="2">Virus tail fibre assembly protein, lambda gpK</fullName>
    </submittedName>
</protein>
<sequence>MSTAELNHDLIAVVAGDITVYHFNELTGEYHFPTTQYLPVGVGLPAHSCFDAPLVPKEGYAICRNAERSAWEYISDHRGETVYNTQTRQPITLTTLGAYPENTTLLAPATEYDVWDGTNWVLDVAAKHEGEIAQAEQRRQTLLTEADTVTSDWRIALMLGDISDSDKTKLSAWMAYKSAVKAVDVSTAPDVSWPAQPEE</sequence>
<reference evidence="2 3" key="1">
    <citation type="submission" date="2016-10" db="EMBL/GenBank/DDBJ databases">
        <authorList>
            <person name="de Groot N.N."/>
        </authorList>
    </citation>
    <scope>NUCLEOTIDE SEQUENCE [LARGE SCALE GENOMIC DNA]</scope>
    <source>
        <strain evidence="2 3">ATCC 29281</strain>
    </source>
</reference>
<keyword evidence="1" id="KW-0175">Coiled coil</keyword>
<name>A0A1H4E874_9GAMM</name>
<dbReference type="Pfam" id="PF02413">
    <property type="entry name" value="Caudo_TAP"/>
    <property type="match status" value="1"/>
</dbReference>
<dbReference type="GeneID" id="97765400"/>
<dbReference type="InterPro" id="IPR003458">
    <property type="entry name" value="Phage_T4_Gp38_tail_assem"/>
</dbReference>
<dbReference type="Proteomes" id="UP000187280">
    <property type="component" value="Unassembled WGS sequence"/>
</dbReference>
<organism evidence="2 3">
    <name type="scientific">Lonsdalea quercina</name>
    <dbReference type="NCBI Taxonomy" id="71657"/>
    <lineage>
        <taxon>Bacteria</taxon>
        <taxon>Pseudomonadati</taxon>
        <taxon>Pseudomonadota</taxon>
        <taxon>Gammaproteobacteria</taxon>
        <taxon>Enterobacterales</taxon>
        <taxon>Pectobacteriaceae</taxon>
        <taxon>Lonsdalea</taxon>
    </lineage>
</organism>
<dbReference type="PANTHER" id="PTHR34413:SF2">
    <property type="entry name" value="PROPHAGE TAIL FIBER ASSEMBLY PROTEIN HOMOLOG TFAE-RELATED"/>
    <property type="match status" value="1"/>
</dbReference>
<evidence type="ECO:0000256" key="1">
    <source>
        <dbReference type="SAM" id="Coils"/>
    </source>
</evidence>
<dbReference type="RefSeq" id="WP_074728917.1">
    <property type="nucleotide sequence ID" value="NZ_FNQS01000009.1"/>
</dbReference>
<keyword evidence="3" id="KW-1185">Reference proteome</keyword>
<dbReference type="STRING" id="71657.SAMN02982996_02546"/>
<dbReference type="PANTHER" id="PTHR34413">
    <property type="entry name" value="PROPHAGE TAIL FIBER ASSEMBLY PROTEIN HOMOLOG TFAE-RELATED-RELATED"/>
    <property type="match status" value="1"/>
</dbReference>
<proteinExistence type="predicted"/>
<feature type="coiled-coil region" evidence="1">
    <location>
        <begin position="125"/>
        <end position="152"/>
    </location>
</feature>
<dbReference type="InterPro" id="IPR051220">
    <property type="entry name" value="TFA_Chaperone"/>
</dbReference>
<dbReference type="EMBL" id="FNQS01000009">
    <property type="protein sequence ID" value="SEA81251.1"/>
    <property type="molecule type" value="Genomic_DNA"/>
</dbReference>
<gene>
    <name evidence="2" type="ORF">SAMN02982996_02546</name>
</gene>
<dbReference type="eggNOG" id="COG2110">
    <property type="taxonomic scope" value="Bacteria"/>
</dbReference>
<accession>A0A1H4E874</accession>
<evidence type="ECO:0000313" key="3">
    <source>
        <dbReference type="Proteomes" id="UP000187280"/>
    </source>
</evidence>
<evidence type="ECO:0000313" key="2">
    <source>
        <dbReference type="EMBL" id="SEA81251.1"/>
    </source>
</evidence>
<dbReference type="AlphaFoldDB" id="A0A1H4E874"/>